<dbReference type="Gene3D" id="1.20.120.450">
    <property type="entry name" value="dinb family like domain"/>
    <property type="match status" value="1"/>
</dbReference>
<accession>A0A3N4GB02</accession>
<dbReference type="Proteomes" id="UP000267536">
    <property type="component" value="Unassembled WGS sequence"/>
</dbReference>
<dbReference type="EMBL" id="RKMH01000009">
    <property type="protein sequence ID" value="RPA59375.1"/>
    <property type="molecule type" value="Genomic_DNA"/>
</dbReference>
<dbReference type="InterPro" id="IPR034660">
    <property type="entry name" value="DinB/YfiT-like"/>
</dbReference>
<keyword evidence="2" id="KW-1185">Reference proteome</keyword>
<dbReference type="InterPro" id="IPR007061">
    <property type="entry name" value="MST-like"/>
</dbReference>
<name>A0A3N4GB02_9ACTN</name>
<comment type="caution">
    <text evidence="1">The sequence shown here is derived from an EMBL/GenBank/DDBJ whole genome shotgun (WGS) entry which is preliminary data.</text>
</comment>
<dbReference type="RefSeq" id="WP_123930391.1">
    <property type="nucleotide sequence ID" value="NZ_JBPSDP010000008.1"/>
</dbReference>
<evidence type="ECO:0000313" key="1">
    <source>
        <dbReference type="EMBL" id="RPA59375.1"/>
    </source>
</evidence>
<protein>
    <submittedName>
        <fullName evidence="1">DinB family protein</fullName>
    </submittedName>
</protein>
<reference evidence="1 2" key="1">
    <citation type="submission" date="2018-11" db="EMBL/GenBank/DDBJ databases">
        <title>Draft genome sequence of Gordonia sp. RS15-1S isolated from rice stems.</title>
        <authorList>
            <person name="Muangham S."/>
        </authorList>
    </citation>
    <scope>NUCLEOTIDE SEQUENCE [LARGE SCALE GENOMIC DNA]</scope>
    <source>
        <strain evidence="1 2">RS15-1S</strain>
    </source>
</reference>
<gene>
    <name evidence="1" type="ORF">EF294_12735</name>
</gene>
<dbReference type="Pfam" id="PF04978">
    <property type="entry name" value="MST"/>
    <property type="match status" value="1"/>
</dbReference>
<dbReference type="OrthoDB" id="4807647at2"/>
<sequence length="153" mass="16846">MDSWTAAALDTADSCWTGMVAVLEELTDSGVHRRLPVDGSNSPYAVAHHCVEMTRWWLGTFGCGMALPRDRAAEFDATGSVLELFARIRSTRADMITWTELILRDGIAARDATGTTARVDLATVSPQWVILHVVHELAQHLGQMQVTRDVLRA</sequence>
<organism evidence="1 2">
    <name type="scientific">Gordonia oryzae</name>
    <dbReference type="NCBI Taxonomy" id="2487349"/>
    <lineage>
        <taxon>Bacteria</taxon>
        <taxon>Bacillati</taxon>
        <taxon>Actinomycetota</taxon>
        <taxon>Actinomycetes</taxon>
        <taxon>Mycobacteriales</taxon>
        <taxon>Gordoniaceae</taxon>
        <taxon>Gordonia</taxon>
    </lineage>
</organism>
<proteinExistence type="predicted"/>
<evidence type="ECO:0000313" key="2">
    <source>
        <dbReference type="Proteomes" id="UP000267536"/>
    </source>
</evidence>
<dbReference type="AlphaFoldDB" id="A0A3N4GB02"/>
<dbReference type="SUPFAM" id="SSF109854">
    <property type="entry name" value="DinB/YfiT-like putative metalloenzymes"/>
    <property type="match status" value="1"/>
</dbReference>